<keyword evidence="5" id="KW-1185">Reference proteome</keyword>
<protein>
    <submittedName>
        <fullName evidence="4">Water stress and hypersensitive response domain-containing protein</fullName>
    </submittedName>
</protein>
<feature type="region of interest" description="Disordered" evidence="1">
    <location>
        <begin position="343"/>
        <end position="405"/>
    </location>
</feature>
<feature type="domain" description="Water stress and hypersensitive response" evidence="3">
    <location>
        <begin position="34"/>
        <end position="150"/>
    </location>
</feature>
<dbReference type="SUPFAM" id="SSF117070">
    <property type="entry name" value="LEA14-like"/>
    <property type="match status" value="2"/>
</dbReference>
<sequence>MLKKVATVGGVVVVCFVVVLGGLFVTGVLGIPDAGLEDNAWGEVDDERIEVLTTVWVDNPNPGLEIDDIHVEYALAMNGVSLADGEATDVTVPSGNSTTELRTDLRYHQLPVWWATHIESGEVSDVGADVTVHADVGPLSGSPSHAHEDEIETELESMIAESLAEMEGEHSLSPGASDLSEAALEPRVEIEDTDAAWGDVDEERTEIHLTFDVHNPNAYPLATPVFTGEMVFNDRPVAEWDAHDVDVVGGTSDTHIPPGESREITFVVTLDNDDVVEWFATHVDNEEVTDAEMRAQLAMQINDETVTVPPEGDAIECEYEMTTAIFVDQESDLESEGCTFAPWATPDDSELADHGVVVGSSEENGLLEETDDRGDDRDEHVDDDVDDSDERVDGVEDDETLTSFP</sequence>
<dbReference type="EMBL" id="VTAW01000001">
    <property type="protein sequence ID" value="TYT63686.1"/>
    <property type="molecule type" value="Genomic_DNA"/>
</dbReference>
<organism evidence="4 5">
    <name type="scientific">Natrialba swarupiae</name>
    <dbReference type="NCBI Taxonomy" id="2448032"/>
    <lineage>
        <taxon>Archaea</taxon>
        <taxon>Methanobacteriati</taxon>
        <taxon>Methanobacteriota</taxon>
        <taxon>Stenosarchaea group</taxon>
        <taxon>Halobacteria</taxon>
        <taxon>Halobacteriales</taxon>
        <taxon>Natrialbaceae</taxon>
        <taxon>Natrialba</taxon>
    </lineage>
</organism>
<name>A0A5D5APR1_9EURY</name>
<feature type="transmembrane region" description="Helical" evidence="2">
    <location>
        <begin position="7"/>
        <end position="31"/>
    </location>
</feature>
<evidence type="ECO:0000259" key="3">
    <source>
        <dbReference type="SMART" id="SM00769"/>
    </source>
</evidence>
<dbReference type="InterPro" id="IPR013783">
    <property type="entry name" value="Ig-like_fold"/>
</dbReference>
<dbReference type="RefSeq" id="WP_149079493.1">
    <property type="nucleotide sequence ID" value="NZ_VTAW01000001.1"/>
</dbReference>
<dbReference type="Gene3D" id="2.60.40.10">
    <property type="entry name" value="Immunoglobulins"/>
    <property type="match status" value="2"/>
</dbReference>
<dbReference type="InterPro" id="IPR013990">
    <property type="entry name" value="WHy-dom"/>
</dbReference>
<evidence type="ECO:0000313" key="4">
    <source>
        <dbReference type="EMBL" id="TYT63686.1"/>
    </source>
</evidence>
<dbReference type="GO" id="GO:0009269">
    <property type="term" value="P:response to desiccation"/>
    <property type="evidence" value="ECO:0007669"/>
    <property type="project" value="InterPro"/>
</dbReference>
<proteinExistence type="predicted"/>
<evidence type="ECO:0000256" key="1">
    <source>
        <dbReference type="SAM" id="MobiDB-lite"/>
    </source>
</evidence>
<accession>A0A5D5APR1</accession>
<feature type="domain" description="Water stress and hypersensitive response" evidence="3">
    <location>
        <begin position="190"/>
        <end position="313"/>
    </location>
</feature>
<keyword evidence="2" id="KW-0812">Transmembrane</keyword>
<evidence type="ECO:0000313" key="5">
    <source>
        <dbReference type="Proteomes" id="UP000324104"/>
    </source>
</evidence>
<dbReference type="AlphaFoldDB" id="A0A5D5APR1"/>
<dbReference type="Proteomes" id="UP000324104">
    <property type="component" value="Unassembled WGS sequence"/>
</dbReference>
<reference evidence="4 5" key="1">
    <citation type="submission" date="2019-08" db="EMBL/GenBank/DDBJ databases">
        <title>Archaea genome.</title>
        <authorList>
            <person name="Kajale S."/>
            <person name="Shouche Y."/>
            <person name="Deshpande N."/>
            <person name="Sharma A."/>
        </authorList>
    </citation>
    <scope>NUCLEOTIDE SEQUENCE [LARGE SCALE GENOMIC DNA]</scope>
    <source>
        <strain evidence="4 5">ESP3B_9</strain>
    </source>
</reference>
<keyword evidence="2" id="KW-0472">Membrane</keyword>
<comment type="caution">
    <text evidence="4">The sequence shown here is derived from an EMBL/GenBank/DDBJ whole genome shotgun (WGS) entry which is preliminary data.</text>
</comment>
<feature type="compositionally biased region" description="Acidic residues" evidence="1">
    <location>
        <begin position="381"/>
        <end position="405"/>
    </location>
</feature>
<gene>
    <name evidence="4" type="ORF">FYC77_00205</name>
</gene>
<evidence type="ECO:0000256" key="2">
    <source>
        <dbReference type="SAM" id="Phobius"/>
    </source>
</evidence>
<keyword evidence="2" id="KW-1133">Transmembrane helix</keyword>
<dbReference type="SMART" id="SM00769">
    <property type="entry name" value="WHy"/>
    <property type="match status" value="2"/>
</dbReference>